<keyword evidence="1" id="KW-1133">Transmembrane helix</keyword>
<dbReference type="Pfam" id="PF09946">
    <property type="entry name" value="DUF2178"/>
    <property type="match status" value="1"/>
</dbReference>
<dbReference type="AlphaFoldDB" id="A0A4Y8IG33"/>
<dbReference type="EMBL" id="SOPW01000010">
    <property type="protein sequence ID" value="TFB19623.1"/>
    <property type="molecule type" value="Genomic_DNA"/>
</dbReference>
<dbReference type="OrthoDB" id="2647991at2"/>
<dbReference type="InterPro" id="IPR019235">
    <property type="entry name" value="DUF2178_TM"/>
</dbReference>
<keyword evidence="1" id="KW-0472">Membrane</keyword>
<evidence type="ECO:0000313" key="2">
    <source>
        <dbReference type="EMBL" id="TFB19623.1"/>
    </source>
</evidence>
<feature type="transmembrane region" description="Helical" evidence="1">
    <location>
        <begin position="6"/>
        <end position="25"/>
    </location>
</feature>
<dbReference type="Proteomes" id="UP000297975">
    <property type="component" value="Unassembled WGS sequence"/>
</dbReference>
<evidence type="ECO:0000313" key="3">
    <source>
        <dbReference type="Proteomes" id="UP000297975"/>
    </source>
</evidence>
<feature type="transmembrane region" description="Helical" evidence="1">
    <location>
        <begin position="75"/>
        <end position="96"/>
    </location>
</feature>
<dbReference type="RefSeq" id="WP_134340421.1">
    <property type="nucleotide sequence ID" value="NZ_SOPW01000010.1"/>
</dbReference>
<keyword evidence="1" id="KW-0812">Transmembrane</keyword>
<accession>A0A4Y8IG33</accession>
<proteinExistence type="predicted"/>
<gene>
    <name evidence="2" type="ORF">E3U55_10740</name>
</gene>
<reference evidence="2 3" key="1">
    <citation type="submission" date="2019-03" db="EMBL/GenBank/DDBJ databases">
        <authorList>
            <person name="He R.-H."/>
        </authorList>
    </citation>
    <scope>NUCLEOTIDE SEQUENCE [LARGE SCALE GENOMIC DNA]</scope>
    <source>
        <strain evidence="3">SH 714</strain>
    </source>
</reference>
<protein>
    <submittedName>
        <fullName evidence="2">DUF2178 domain-containing protein</fullName>
    </submittedName>
</protein>
<feature type="transmembrane region" description="Helical" evidence="1">
    <location>
        <begin position="49"/>
        <end position="69"/>
    </location>
</feature>
<organism evidence="2 3">
    <name type="scientific">Filobacillus milosensis</name>
    <dbReference type="NCBI Taxonomy" id="94137"/>
    <lineage>
        <taxon>Bacteria</taxon>
        <taxon>Bacillati</taxon>
        <taxon>Bacillota</taxon>
        <taxon>Bacilli</taxon>
        <taxon>Bacillales</taxon>
        <taxon>Bacillaceae</taxon>
        <taxon>Filobacillus</taxon>
    </lineage>
</organism>
<evidence type="ECO:0000256" key="1">
    <source>
        <dbReference type="SAM" id="Phobius"/>
    </source>
</evidence>
<sequence length="106" mass="12032">MTENILIGLTGLGLGVLIALIVYLIQRRVGKKKRWFDERYYKLNNRAKASSWNIMLVILIIAWAVVIIVEGISFSFFLMTAIYLAHCISLAITGAYHSIQEKNDQS</sequence>
<keyword evidence="3" id="KW-1185">Reference proteome</keyword>
<name>A0A4Y8IG33_9BACI</name>
<comment type="caution">
    <text evidence="2">The sequence shown here is derived from an EMBL/GenBank/DDBJ whole genome shotgun (WGS) entry which is preliminary data.</text>
</comment>